<dbReference type="AlphaFoldDB" id="A0A5J4WAS9"/>
<proteinExistence type="predicted"/>
<evidence type="ECO:0000256" key="1">
    <source>
        <dbReference type="SAM" id="MobiDB-lite"/>
    </source>
</evidence>
<sequence length="345" mass="40648">YQNYLEKGNFARKYLTCPNVPINSLDLNSYPPIRIDIKLYPIRGININTINELKKREPTDKIDEFGEEELQEQNVQWQEDQEAARGEIHIHDVIKKKYQKILKKTKKEKKQKRKEKNSKKDCDENKASFNSLDSEDSSEESDNESSQSSNHNSELDDINVDELDEYEKEYLEKRKKQGQTKEQISIFEMIDKIKENINDRAQTMIANLIYDKDAGQKILGDYTVKELIWYRDNIYIPKLYSDIIFEEDEDDTDDQFDALSDMQVQEEYQEIDGMKIKVKKKKKKKQNKNQGIMAAIQQEMMNSLINALNDDESNDAEQELLMQVEDEMLRVGCNILIQPSIRDFE</sequence>
<protein>
    <submittedName>
        <fullName evidence="2">Uncharacterized protein</fullName>
    </submittedName>
</protein>
<feature type="compositionally biased region" description="Acidic residues" evidence="1">
    <location>
        <begin position="133"/>
        <end position="143"/>
    </location>
</feature>
<comment type="caution">
    <text evidence="2">The sequence shown here is derived from an EMBL/GenBank/DDBJ whole genome shotgun (WGS) entry which is preliminary data.</text>
</comment>
<feature type="non-terminal residue" evidence="2">
    <location>
        <position position="1"/>
    </location>
</feature>
<name>A0A5J4WAS9_9EUKA</name>
<dbReference type="EMBL" id="SNRW01002766">
    <property type="protein sequence ID" value="KAA6391763.1"/>
    <property type="molecule type" value="Genomic_DNA"/>
</dbReference>
<organism evidence="2 3">
    <name type="scientific">Streblomastix strix</name>
    <dbReference type="NCBI Taxonomy" id="222440"/>
    <lineage>
        <taxon>Eukaryota</taxon>
        <taxon>Metamonada</taxon>
        <taxon>Preaxostyla</taxon>
        <taxon>Oxymonadida</taxon>
        <taxon>Streblomastigidae</taxon>
        <taxon>Streblomastix</taxon>
    </lineage>
</organism>
<dbReference type="Proteomes" id="UP000324800">
    <property type="component" value="Unassembled WGS sequence"/>
</dbReference>
<reference evidence="2 3" key="1">
    <citation type="submission" date="2019-03" db="EMBL/GenBank/DDBJ databases">
        <title>Single cell metagenomics reveals metabolic interactions within the superorganism composed of flagellate Streblomastix strix and complex community of Bacteroidetes bacteria on its surface.</title>
        <authorList>
            <person name="Treitli S.C."/>
            <person name="Kolisko M."/>
            <person name="Husnik F."/>
            <person name="Keeling P."/>
            <person name="Hampl V."/>
        </authorList>
    </citation>
    <scope>NUCLEOTIDE SEQUENCE [LARGE SCALE GENOMIC DNA]</scope>
    <source>
        <strain evidence="2">ST1C</strain>
    </source>
</reference>
<accession>A0A5J4WAS9</accession>
<feature type="compositionally biased region" description="Basic residues" evidence="1">
    <location>
        <begin position="105"/>
        <end position="117"/>
    </location>
</feature>
<evidence type="ECO:0000313" key="3">
    <source>
        <dbReference type="Proteomes" id="UP000324800"/>
    </source>
</evidence>
<gene>
    <name evidence="2" type="ORF">EZS28_012708</name>
</gene>
<evidence type="ECO:0000313" key="2">
    <source>
        <dbReference type="EMBL" id="KAA6391763.1"/>
    </source>
</evidence>
<feature type="region of interest" description="Disordered" evidence="1">
    <location>
        <begin position="105"/>
        <end position="160"/>
    </location>
</feature>